<feature type="transmembrane region" description="Helical" evidence="1">
    <location>
        <begin position="36"/>
        <end position="55"/>
    </location>
</feature>
<dbReference type="OrthoDB" id="9801287at2"/>
<dbReference type="GO" id="GO:0003676">
    <property type="term" value="F:nucleic acid binding"/>
    <property type="evidence" value="ECO:0007669"/>
    <property type="project" value="InterPro"/>
</dbReference>
<name>I0IP14_LEPFC</name>
<gene>
    <name evidence="3" type="ordered locus">LFE_1330</name>
</gene>
<evidence type="ECO:0000256" key="1">
    <source>
        <dbReference type="SAM" id="Phobius"/>
    </source>
</evidence>
<reference evidence="4" key="2">
    <citation type="submission" date="2012-03" db="EMBL/GenBank/DDBJ databases">
        <title>The complete genome sequence of the pioneer microbe on fresh volcanic deposit, Leptospirillum ferrooxidans strain C2-3.</title>
        <authorList>
            <person name="Fujimura R."/>
            <person name="Sato Y."/>
            <person name="Nishizawa T."/>
            <person name="Nanba K."/>
            <person name="Oshima K."/>
            <person name="Hattori M."/>
            <person name="Kamijo T."/>
            <person name="Ohta H."/>
        </authorList>
    </citation>
    <scope>NUCLEOTIDE SEQUENCE [LARGE SCALE GENOMIC DNA]</scope>
    <source>
        <strain evidence="4">C2-3</strain>
    </source>
</reference>
<dbReference type="PANTHER" id="PTHR46889">
    <property type="entry name" value="TRANSPOSASE INSF FOR INSERTION SEQUENCE IS3B-RELATED"/>
    <property type="match status" value="1"/>
</dbReference>
<keyword evidence="1" id="KW-0812">Transmembrane</keyword>
<dbReference type="KEGG" id="lfc:LFE_1330"/>
<dbReference type="InterPro" id="IPR048020">
    <property type="entry name" value="Transpos_IS3"/>
</dbReference>
<protein>
    <submittedName>
        <fullName evidence="3">Putative transposase, IS3/IS911 family protein</fullName>
    </submittedName>
</protein>
<dbReference type="PATRIC" id="fig|1162668.3.peg.1567"/>
<evidence type="ECO:0000313" key="4">
    <source>
        <dbReference type="Proteomes" id="UP000007382"/>
    </source>
</evidence>
<evidence type="ECO:0000259" key="2">
    <source>
        <dbReference type="PROSITE" id="PS50994"/>
    </source>
</evidence>
<dbReference type="AlphaFoldDB" id="I0IP14"/>
<dbReference type="STRING" id="1162668.LFE_1330"/>
<keyword evidence="1" id="KW-0472">Membrane</keyword>
<dbReference type="InterPro" id="IPR012337">
    <property type="entry name" value="RNaseH-like_sf"/>
</dbReference>
<dbReference type="EMBL" id="AP012342">
    <property type="protein sequence ID" value="BAM07013.1"/>
    <property type="molecule type" value="Genomic_DNA"/>
</dbReference>
<dbReference type="Pfam" id="PF00665">
    <property type="entry name" value="rve"/>
    <property type="match status" value="1"/>
</dbReference>
<feature type="domain" description="Integrase catalytic" evidence="2">
    <location>
        <begin position="15"/>
        <end position="174"/>
    </location>
</feature>
<dbReference type="PANTHER" id="PTHR46889:SF4">
    <property type="entry name" value="TRANSPOSASE INSO FOR INSERTION SEQUENCE ELEMENT IS911B-RELATED"/>
    <property type="match status" value="1"/>
</dbReference>
<dbReference type="GO" id="GO:0015074">
    <property type="term" value="P:DNA integration"/>
    <property type="evidence" value="ECO:0007669"/>
    <property type="project" value="InterPro"/>
</dbReference>
<dbReference type="InterPro" id="IPR050900">
    <property type="entry name" value="Transposase_IS3/IS150/IS904"/>
</dbReference>
<reference evidence="3 4" key="1">
    <citation type="journal article" date="2012" name="J. Bacteriol.">
        <title>Complete Genome Sequence of Leptospirillum ferrooxidans Strain C2-3, Isolated from a Fresh Volcanic Ash Deposit on the Island of Miyake, Japan.</title>
        <authorList>
            <person name="Fujimura R."/>
            <person name="Sato Y."/>
            <person name="Nishizawa T."/>
            <person name="Oshima K."/>
            <person name="Kim S.-W."/>
            <person name="Hattori M."/>
            <person name="Kamijo T."/>
            <person name="Ohta H."/>
        </authorList>
    </citation>
    <scope>NUCLEOTIDE SEQUENCE [LARGE SCALE GENOMIC DNA]</scope>
    <source>
        <strain evidence="3 4">C2-3</strain>
    </source>
</reference>
<dbReference type="Proteomes" id="UP000007382">
    <property type="component" value="Chromosome"/>
</dbReference>
<keyword evidence="1" id="KW-1133">Transmembrane helix</keyword>
<accession>I0IP14</accession>
<sequence>MFDNYRYPYLLKNVVPQHPQHIWGIDITYIRLMGGWLYLVAVIDWYSLYVVSWELDQSMEQPFVMRAVESALSKGVPVSWNSDQGSHFTSDLYTKRLEMEGIKISMDGRRRAIDNIFSERLWRSLKYEDIYLKEYRSPREARTGIENSFRFYNEARPHQSLDYKTPLEIYKISLKVKDTERPSEVHSHLKQLCLTKSKNGLNTWVQFKR</sequence>
<dbReference type="PROSITE" id="PS50994">
    <property type="entry name" value="INTEGRASE"/>
    <property type="match status" value="1"/>
</dbReference>
<organism evidence="3 4">
    <name type="scientific">Leptospirillum ferrooxidans (strain C2-3)</name>
    <dbReference type="NCBI Taxonomy" id="1162668"/>
    <lineage>
        <taxon>Bacteria</taxon>
        <taxon>Pseudomonadati</taxon>
        <taxon>Nitrospirota</taxon>
        <taxon>Nitrospiria</taxon>
        <taxon>Nitrospirales</taxon>
        <taxon>Nitrospiraceae</taxon>
        <taxon>Leptospirillum</taxon>
    </lineage>
</organism>
<dbReference type="eggNOG" id="COG2801">
    <property type="taxonomic scope" value="Bacteria"/>
</dbReference>
<dbReference type="SUPFAM" id="SSF53098">
    <property type="entry name" value="Ribonuclease H-like"/>
    <property type="match status" value="1"/>
</dbReference>
<evidence type="ECO:0000313" key="3">
    <source>
        <dbReference type="EMBL" id="BAM07013.1"/>
    </source>
</evidence>
<dbReference type="InterPro" id="IPR036397">
    <property type="entry name" value="RNaseH_sf"/>
</dbReference>
<keyword evidence="4" id="KW-1185">Reference proteome</keyword>
<dbReference type="Gene3D" id="3.30.420.10">
    <property type="entry name" value="Ribonuclease H-like superfamily/Ribonuclease H"/>
    <property type="match status" value="1"/>
</dbReference>
<proteinExistence type="predicted"/>
<dbReference type="InterPro" id="IPR001584">
    <property type="entry name" value="Integrase_cat-core"/>
</dbReference>
<dbReference type="NCBIfam" id="NF033516">
    <property type="entry name" value="transpos_IS3"/>
    <property type="match status" value="1"/>
</dbReference>
<dbReference type="HOGENOM" id="CLU_027402_41_6_0"/>